<dbReference type="GO" id="GO:0008658">
    <property type="term" value="F:penicillin binding"/>
    <property type="evidence" value="ECO:0007669"/>
    <property type="project" value="InterPro"/>
</dbReference>
<dbReference type="STRING" id="1798407.A3A16_01970"/>
<evidence type="ECO:0000259" key="3">
    <source>
        <dbReference type="Pfam" id="PF00905"/>
    </source>
</evidence>
<dbReference type="EMBL" id="MHJJ01000013">
    <property type="protein sequence ID" value="OGY65270.1"/>
    <property type="molecule type" value="Genomic_DNA"/>
</dbReference>
<proteinExistence type="predicted"/>
<keyword evidence="2" id="KW-0472">Membrane</keyword>
<name>A0A1G1ZNC6_9BACT</name>
<dbReference type="InterPro" id="IPR050515">
    <property type="entry name" value="Beta-lactam/transpept"/>
</dbReference>
<evidence type="ECO:0000259" key="4">
    <source>
        <dbReference type="Pfam" id="PF03717"/>
    </source>
</evidence>
<gene>
    <name evidence="5" type="ORF">A3A16_01970</name>
</gene>
<dbReference type="PANTHER" id="PTHR30627:SF1">
    <property type="entry name" value="PEPTIDOGLYCAN D,D-TRANSPEPTIDASE FTSI"/>
    <property type="match status" value="1"/>
</dbReference>
<dbReference type="Gene3D" id="3.30.450.330">
    <property type="match status" value="1"/>
</dbReference>
<evidence type="ECO:0000313" key="6">
    <source>
        <dbReference type="Proteomes" id="UP000177942"/>
    </source>
</evidence>
<dbReference type="AlphaFoldDB" id="A0A1G1ZNC6"/>
<dbReference type="Gene3D" id="3.40.710.10">
    <property type="entry name" value="DD-peptidase/beta-lactamase superfamily"/>
    <property type="match status" value="1"/>
</dbReference>
<feature type="domain" description="Penicillin-binding protein dimerisation" evidence="4">
    <location>
        <begin position="47"/>
        <end position="189"/>
    </location>
</feature>
<comment type="caution">
    <text evidence="5">The sequence shown here is derived from an EMBL/GenBank/DDBJ whole genome shotgun (WGS) entry which is preliminary data.</text>
</comment>
<evidence type="ECO:0008006" key="7">
    <source>
        <dbReference type="Google" id="ProtNLM"/>
    </source>
</evidence>
<dbReference type="Pfam" id="PF03717">
    <property type="entry name" value="PBP_dimer"/>
    <property type="match status" value="1"/>
</dbReference>
<comment type="subcellular location">
    <subcellularLocation>
        <location evidence="1">Membrane</location>
    </subcellularLocation>
</comment>
<dbReference type="InterPro" id="IPR012338">
    <property type="entry name" value="Beta-lactam/transpept-like"/>
</dbReference>
<feature type="domain" description="Penicillin-binding protein transpeptidase" evidence="3">
    <location>
        <begin position="231"/>
        <end position="518"/>
    </location>
</feature>
<evidence type="ECO:0000313" key="5">
    <source>
        <dbReference type="EMBL" id="OGY65270.1"/>
    </source>
</evidence>
<reference evidence="5 6" key="1">
    <citation type="journal article" date="2016" name="Nat. Commun.">
        <title>Thousands of microbial genomes shed light on interconnected biogeochemical processes in an aquifer system.</title>
        <authorList>
            <person name="Anantharaman K."/>
            <person name="Brown C.T."/>
            <person name="Hug L.A."/>
            <person name="Sharon I."/>
            <person name="Castelle C.J."/>
            <person name="Probst A.J."/>
            <person name="Thomas B.C."/>
            <person name="Singh A."/>
            <person name="Wilkins M.J."/>
            <person name="Karaoz U."/>
            <person name="Brodie E.L."/>
            <person name="Williams K.H."/>
            <person name="Hubbard S.S."/>
            <person name="Banfield J.F."/>
        </authorList>
    </citation>
    <scope>NUCLEOTIDE SEQUENCE [LARGE SCALE GENOMIC DNA]</scope>
</reference>
<dbReference type="InterPro" id="IPR001460">
    <property type="entry name" value="PCN-bd_Tpept"/>
</dbReference>
<evidence type="ECO:0000256" key="2">
    <source>
        <dbReference type="ARBA" id="ARBA00023136"/>
    </source>
</evidence>
<sequence>MRIGILIIGIFFAFFSIGFNIYRLQIEKGQYYSARAESQYRLAGFLEPRRGNIYFTDKNNNLIPAAINKEYPVVFAVPTEVEDPEEAAAILSEIFLLNKDKIKNSLIKENDLYELLATKANREQIAKIKEANLRGIYIDSQEMRFYPFGNLAAHLLGFVGSSDKDSGLVGRYGLELYYEDDLKGRPGVIENDKLIDPMAGEDVVLTIDRNIQARAEEILGSLIKDYEAQGGTVIVQEPVTGKILAMTSSPGFDPNDYADYKINLFLNPAVQAIYEPGSIFKVITMAAGIDSGKITPNTAFFDNGSVTLNGRTIQNWDLKAHGKVTMTQVIEQSINTGAVFAQRKIGPDIFYDYLVKFGFNKVTDAGLPGEVAGNLRNLVTSAKDINFATASFGQGISVTPMGLINAISAIANKGLLMKPYLISGAEPEVVRRIISPEAANQVIKMMASAVSKAQIAQIPQYQVAGKTGTAQVPDFKNGGYTDQVINTYIGFAPAFDARFVILIKLDKPKGAPLAGLTVVPAFRELAQFLLNYYNIGPDNLGTSKQ</sequence>
<dbReference type="SUPFAM" id="SSF56601">
    <property type="entry name" value="beta-lactamase/transpeptidase-like"/>
    <property type="match status" value="1"/>
</dbReference>
<dbReference type="Gene3D" id="3.90.1310.10">
    <property type="entry name" value="Penicillin-binding protein 2a (Domain 2)"/>
    <property type="match status" value="1"/>
</dbReference>
<evidence type="ECO:0000256" key="1">
    <source>
        <dbReference type="ARBA" id="ARBA00004370"/>
    </source>
</evidence>
<dbReference type="GO" id="GO:0005886">
    <property type="term" value="C:plasma membrane"/>
    <property type="evidence" value="ECO:0007669"/>
    <property type="project" value="TreeGrafter"/>
</dbReference>
<dbReference type="InterPro" id="IPR036138">
    <property type="entry name" value="PBP_dimer_sf"/>
</dbReference>
<dbReference type="GO" id="GO:0071555">
    <property type="term" value="P:cell wall organization"/>
    <property type="evidence" value="ECO:0007669"/>
    <property type="project" value="TreeGrafter"/>
</dbReference>
<protein>
    <recommendedName>
        <fullName evidence="7">Penicillin-binding protein transpeptidase domain-containing protein</fullName>
    </recommendedName>
</protein>
<accession>A0A1G1ZNC6</accession>
<dbReference type="PANTHER" id="PTHR30627">
    <property type="entry name" value="PEPTIDOGLYCAN D,D-TRANSPEPTIDASE"/>
    <property type="match status" value="1"/>
</dbReference>
<dbReference type="SUPFAM" id="SSF56519">
    <property type="entry name" value="Penicillin binding protein dimerisation domain"/>
    <property type="match status" value="1"/>
</dbReference>
<organism evidence="5 6">
    <name type="scientific">Candidatus Harrisonbacteria bacterium RIFCSPLOWO2_01_FULL_44_18</name>
    <dbReference type="NCBI Taxonomy" id="1798407"/>
    <lineage>
        <taxon>Bacteria</taxon>
        <taxon>Candidatus Harrisoniibacteriota</taxon>
    </lineage>
</organism>
<dbReference type="Pfam" id="PF00905">
    <property type="entry name" value="Transpeptidase"/>
    <property type="match status" value="1"/>
</dbReference>
<dbReference type="Proteomes" id="UP000177942">
    <property type="component" value="Unassembled WGS sequence"/>
</dbReference>
<dbReference type="InterPro" id="IPR005311">
    <property type="entry name" value="PBP_dimer"/>
</dbReference>